<comment type="caution">
    <text evidence="1">The sequence shown here is derived from an EMBL/GenBank/DDBJ whole genome shotgun (WGS) entry which is preliminary data.</text>
</comment>
<proteinExistence type="predicted"/>
<dbReference type="EMBL" id="JAVCWF010000001">
    <property type="protein sequence ID" value="MDQ7937084.1"/>
    <property type="molecule type" value="Genomic_DNA"/>
</dbReference>
<evidence type="ECO:0000313" key="1">
    <source>
        <dbReference type="EMBL" id="MDQ7937084.1"/>
    </source>
</evidence>
<protein>
    <submittedName>
        <fullName evidence="1">Uncharacterized protein</fullName>
    </submittedName>
</protein>
<dbReference type="Proteomes" id="UP001227831">
    <property type="component" value="Unassembled WGS sequence"/>
</dbReference>
<name>A0ABU1A7Z9_9LACO</name>
<evidence type="ECO:0000313" key="2">
    <source>
        <dbReference type="Proteomes" id="UP001227831"/>
    </source>
</evidence>
<organism evidence="1 2">
    <name type="scientific">Lactiplantibacillus brownii</name>
    <dbReference type="NCBI Taxonomy" id="3069269"/>
    <lineage>
        <taxon>Bacteria</taxon>
        <taxon>Bacillati</taxon>
        <taxon>Bacillota</taxon>
        <taxon>Bacilli</taxon>
        <taxon>Lactobacillales</taxon>
        <taxon>Lactobacillaceae</taxon>
        <taxon>Lactiplantibacillus</taxon>
    </lineage>
</organism>
<dbReference type="RefSeq" id="WP_308702861.1">
    <property type="nucleotide sequence ID" value="NZ_AP027463.1"/>
</dbReference>
<keyword evidence="2" id="KW-1185">Reference proteome</keyword>
<gene>
    <name evidence="1" type="ORF">RA086_05510</name>
</gene>
<reference evidence="1 2" key="1">
    <citation type="journal article" date="2023" name="Int. J. Syst. Evol. Microbiol.">
        <title>Lactiplantibacillus brownii sp. nov., a novel psychrotolerant species isolated from sauerkraut.</title>
        <authorList>
            <person name="Heng Y.C."/>
            <person name="Silvaraju S."/>
            <person name="Lee J.K.Y."/>
            <person name="Kittelmann S."/>
        </authorList>
    </citation>
    <scope>NUCLEOTIDE SEQUENCE [LARGE SCALE GENOMIC DNA]</scope>
    <source>
        <strain evidence="1 2">WILCCON 0030</strain>
    </source>
</reference>
<sequence length="95" mass="10975">MSPSEWDGFAEEYLENKRCACTVMNQINEMNNVNFIDYVLKGNRNLLNGIVPAFPAYDIAARIKNNGWQLTLKQRHAITNVYLFSNYGLKQEDLD</sequence>
<accession>A0ABU1A7Z9</accession>